<comment type="caution">
    <text evidence="1">The sequence shown here is derived from an EMBL/GenBank/DDBJ whole genome shotgun (WGS) entry which is preliminary data.</text>
</comment>
<organism evidence="1 2">
    <name type="scientific">Ancylostoma caninum</name>
    <name type="common">Dog hookworm</name>
    <dbReference type="NCBI Taxonomy" id="29170"/>
    <lineage>
        <taxon>Eukaryota</taxon>
        <taxon>Metazoa</taxon>
        <taxon>Ecdysozoa</taxon>
        <taxon>Nematoda</taxon>
        <taxon>Chromadorea</taxon>
        <taxon>Rhabditida</taxon>
        <taxon>Rhabditina</taxon>
        <taxon>Rhabditomorpha</taxon>
        <taxon>Strongyloidea</taxon>
        <taxon>Ancylostomatidae</taxon>
        <taxon>Ancylostomatinae</taxon>
        <taxon>Ancylostoma</taxon>
    </lineage>
</organism>
<sequence>MRDLREQFGRIKQFGMKVRLDKNCVSFNKFDFEKQQIEWREEHQRSFDQLKLKLTSTPVLAAPIPGKP</sequence>
<reference evidence="1 2" key="1">
    <citation type="submission" date="2014-10" db="EMBL/GenBank/DDBJ databases">
        <title>Draft genome of the hookworm Ancylostoma caninum.</title>
        <authorList>
            <person name="Mitreva M."/>
        </authorList>
    </citation>
    <scope>NUCLEOTIDE SEQUENCE [LARGE SCALE GENOMIC DNA]</scope>
    <source>
        <strain evidence="1 2">Baltimore</strain>
    </source>
</reference>
<dbReference type="InterPro" id="IPR043502">
    <property type="entry name" value="DNA/RNA_pol_sf"/>
</dbReference>
<evidence type="ECO:0000313" key="1">
    <source>
        <dbReference type="EMBL" id="RCN40317.1"/>
    </source>
</evidence>
<dbReference type="SUPFAM" id="SSF56672">
    <property type="entry name" value="DNA/RNA polymerases"/>
    <property type="match status" value="1"/>
</dbReference>
<accession>A0A368GC02</accession>
<dbReference type="OrthoDB" id="5868531at2759"/>
<gene>
    <name evidence="1" type="ORF">ANCCAN_13741</name>
</gene>
<dbReference type="AlphaFoldDB" id="A0A368GC02"/>
<keyword evidence="2" id="KW-1185">Reference proteome</keyword>
<dbReference type="Proteomes" id="UP000252519">
    <property type="component" value="Unassembled WGS sequence"/>
</dbReference>
<dbReference type="InterPro" id="IPR043128">
    <property type="entry name" value="Rev_trsase/Diguanyl_cyclase"/>
</dbReference>
<protein>
    <submittedName>
        <fullName evidence="1">Uncharacterized protein</fullName>
    </submittedName>
</protein>
<evidence type="ECO:0000313" key="2">
    <source>
        <dbReference type="Proteomes" id="UP000252519"/>
    </source>
</evidence>
<proteinExistence type="predicted"/>
<dbReference type="Gene3D" id="3.30.70.270">
    <property type="match status" value="1"/>
</dbReference>
<dbReference type="EMBL" id="JOJR01000291">
    <property type="protein sequence ID" value="RCN40317.1"/>
    <property type="molecule type" value="Genomic_DNA"/>
</dbReference>
<name>A0A368GC02_ANCCA</name>